<dbReference type="InterPro" id="IPR006143">
    <property type="entry name" value="RND_pump_MFP"/>
</dbReference>
<dbReference type="Gene3D" id="1.10.287.470">
    <property type="entry name" value="Helix hairpin bin"/>
    <property type="match status" value="1"/>
</dbReference>
<feature type="domain" description="Multidrug resistance protein MdtA-like C-terminal permuted SH3" evidence="5">
    <location>
        <begin position="310"/>
        <end position="374"/>
    </location>
</feature>
<organism evidence="7 8">
    <name type="scientific">Psychroflexus gondwanensis ACAM 44</name>
    <dbReference type="NCBI Taxonomy" id="1189619"/>
    <lineage>
        <taxon>Bacteria</taxon>
        <taxon>Pseudomonadati</taxon>
        <taxon>Bacteroidota</taxon>
        <taxon>Flavobacteriia</taxon>
        <taxon>Flavobacteriales</taxon>
        <taxon>Flavobacteriaceae</taxon>
        <taxon>Psychroflexus</taxon>
    </lineage>
</organism>
<keyword evidence="8" id="KW-1185">Reference proteome</keyword>
<name>N1WNV5_9FLAO</name>
<dbReference type="Gene3D" id="2.40.50.100">
    <property type="match status" value="1"/>
</dbReference>
<dbReference type="PATRIC" id="fig|1189619.4.peg.1836"/>
<dbReference type="Gene3D" id="2.40.420.20">
    <property type="match status" value="1"/>
</dbReference>
<dbReference type="InterPro" id="IPR058647">
    <property type="entry name" value="BSH_CzcB-like"/>
</dbReference>
<comment type="caution">
    <text evidence="7">The sequence shown here is derived from an EMBL/GenBank/DDBJ whole genome shotgun (WGS) entry which is preliminary data.</text>
</comment>
<dbReference type="GO" id="GO:1990281">
    <property type="term" value="C:efflux pump complex"/>
    <property type="evidence" value="ECO:0007669"/>
    <property type="project" value="TreeGrafter"/>
</dbReference>
<sequence>MKYISYLTLLSLVIIVSCGPKEKSIEDIVENGSKAELNQKREELNTSMRKLNSQVKTLDKKLADFEDTSKYALVEALSLVPKDFNHYVTVQGDVTTDQNIMIYPQFSGVLKDIYVKEGDQVKKGQKLAKIDDGGQSSQLEEMKAQRELAKTIFERQGRLWDENIGSEIQYLEAKTAFEQIDNAVDQMRSQLNKSVIYAPFSGKIDEIITDQGQVVSPGQTPIFRILNLGEMYVSANVPENYVGNINEGSEAIVTLSAIGKSFIGKVSQVSSNISESNRNFRVRVSIPDSIDFVKPNLIATLKLNDYTSKQAIVIPENILQENASGQSFTFSLQMENDSIGIANFRELKLGKSYQGEIEVLEGLKATDVVVTEGARTIKKDDKVRVLNFQKK</sequence>
<keyword evidence="2" id="KW-0175">Coiled coil</keyword>
<dbReference type="Pfam" id="PF25973">
    <property type="entry name" value="BSH_CzcB"/>
    <property type="match status" value="1"/>
</dbReference>
<evidence type="ECO:0000313" key="8">
    <source>
        <dbReference type="Proteomes" id="UP000012317"/>
    </source>
</evidence>
<comment type="similarity">
    <text evidence="1">Belongs to the membrane fusion protein (MFP) (TC 8.A.1) family.</text>
</comment>
<dbReference type="Pfam" id="PF25967">
    <property type="entry name" value="RND-MFP_C"/>
    <property type="match status" value="1"/>
</dbReference>
<dbReference type="PROSITE" id="PS51257">
    <property type="entry name" value="PROKAR_LIPOPROTEIN"/>
    <property type="match status" value="1"/>
</dbReference>
<protein>
    <submittedName>
        <fullName evidence="7">Cation/multidrug efflux membrane fusion protein, AcrA family</fullName>
    </submittedName>
</protein>
<feature type="domain" description="CzcB-like alpha-helical hairpin" evidence="3">
    <location>
        <begin position="135"/>
        <end position="192"/>
    </location>
</feature>
<dbReference type="EMBL" id="APLF01000009">
    <property type="protein sequence ID" value="EMY80675.1"/>
    <property type="molecule type" value="Genomic_DNA"/>
</dbReference>
<dbReference type="Gene3D" id="2.40.30.170">
    <property type="match status" value="1"/>
</dbReference>
<gene>
    <name evidence="7" type="ORF">pgond44_08921</name>
</gene>
<dbReference type="Pfam" id="PF25954">
    <property type="entry name" value="Beta-barrel_RND_2"/>
    <property type="match status" value="1"/>
</dbReference>
<dbReference type="GO" id="GO:0015562">
    <property type="term" value="F:efflux transmembrane transporter activity"/>
    <property type="evidence" value="ECO:0007669"/>
    <property type="project" value="TreeGrafter"/>
</dbReference>
<dbReference type="eggNOG" id="COG0845">
    <property type="taxonomic scope" value="Bacteria"/>
</dbReference>
<feature type="coiled-coil region" evidence="2">
    <location>
        <begin position="34"/>
        <end position="68"/>
    </location>
</feature>
<evidence type="ECO:0000256" key="2">
    <source>
        <dbReference type="SAM" id="Coils"/>
    </source>
</evidence>
<dbReference type="PANTHER" id="PTHR30469">
    <property type="entry name" value="MULTIDRUG RESISTANCE PROTEIN MDTA"/>
    <property type="match status" value="1"/>
</dbReference>
<dbReference type="RefSeq" id="WP_003440378.1">
    <property type="nucleotide sequence ID" value="NZ_APLF01000009.1"/>
</dbReference>
<dbReference type="InterPro" id="IPR058648">
    <property type="entry name" value="HH_CzcB-like"/>
</dbReference>
<dbReference type="STRING" id="1189619.pgond44_08921"/>
<feature type="domain" description="CzcB-like barrel-sandwich hybrid" evidence="6">
    <location>
        <begin position="101"/>
        <end position="225"/>
    </location>
</feature>
<evidence type="ECO:0000259" key="4">
    <source>
        <dbReference type="Pfam" id="PF25954"/>
    </source>
</evidence>
<evidence type="ECO:0000256" key="1">
    <source>
        <dbReference type="ARBA" id="ARBA00009477"/>
    </source>
</evidence>
<accession>N1WNV5</accession>
<dbReference type="AlphaFoldDB" id="N1WNV5"/>
<dbReference type="InterPro" id="IPR058792">
    <property type="entry name" value="Beta-barrel_RND_2"/>
</dbReference>
<dbReference type="SUPFAM" id="SSF111369">
    <property type="entry name" value="HlyD-like secretion proteins"/>
    <property type="match status" value="1"/>
</dbReference>
<evidence type="ECO:0000313" key="7">
    <source>
        <dbReference type="EMBL" id="EMY80675.1"/>
    </source>
</evidence>
<evidence type="ECO:0000259" key="5">
    <source>
        <dbReference type="Pfam" id="PF25967"/>
    </source>
</evidence>
<dbReference type="NCBIfam" id="TIGR01730">
    <property type="entry name" value="RND_mfp"/>
    <property type="match status" value="1"/>
</dbReference>
<evidence type="ECO:0000259" key="6">
    <source>
        <dbReference type="Pfam" id="PF25973"/>
    </source>
</evidence>
<reference evidence="7 8" key="1">
    <citation type="journal article" date="2014" name="Genome Biol. Evol.">
        <title>Extensive gene acquisition in the extremely psychrophilic bacterial species Psychroflexus torquis and the link to sea-ice ecosystem specialism.</title>
        <authorList>
            <person name="Feng S."/>
            <person name="Powell S.M."/>
            <person name="Wilson R."/>
            <person name="Bowman J.P."/>
        </authorList>
    </citation>
    <scope>NUCLEOTIDE SEQUENCE [LARGE SCALE GENOMIC DNA]</scope>
    <source>
        <strain evidence="7 8">ACAM 44</strain>
    </source>
</reference>
<dbReference type="Pfam" id="PF25893">
    <property type="entry name" value="HH_CzcB"/>
    <property type="match status" value="1"/>
</dbReference>
<proteinExistence type="inferred from homology"/>
<evidence type="ECO:0000259" key="3">
    <source>
        <dbReference type="Pfam" id="PF25893"/>
    </source>
</evidence>
<dbReference type="InterPro" id="IPR058627">
    <property type="entry name" value="MdtA-like_C"/>
</dbReference>
<dbReference type="Proteomes" id="UP000012317">
    <property type="component" value="Unassembled WGS sequence"/>
</dbReference>
<feature type="domain" description="CusB-like beta-barrel" evidence="4">
    <location>
        <begin position="233"/>
        <end position="305"/>
    </location>
</feature>